<reference evidence="1" key="1">
    <citation type="submission" date="2021-06" db="EMBL/GenBank/DDBJ databases">
        <authorList>
            <person name="Kallberg Y."/>
            <person name="Tangrot J."/>
            <person name="Rosling A."/>
        </authorList>
    </citation>
    <scope>NUCLEOTIDE SEQUENCE</scope>
    <source>
        <strain evidence="1">87-6 pot B 2015</strain>
    </source>
</reference>
<dbReference type="EMBL" id="CAJVPP010000743">
    <property type="protein sequence ID" value="CAG8508866.1"/>
    <property type="molecule type" value="Genomic_DNA"/>
</dbReference>
<evidence type="ECO:0000313" key="1">
    <source>
        <dbReference type="EMBL" id="CAG8508866.1"/>
    </source>
</evidence>
<organism evidence="1 2">
    <name type="scientific">Funneliformis mosseae</name>
    <name type="common">Endomycorrhizal fungus</name>
    <name type="synonym">Glomus mosseae</name>
    <dbReference type="NCBI Taxonomy" id="27381"/>
    <lineage>
        <taxon>Eukaryota</taxon>
        <taxon>Fungi</taxon>
        <taxon>Fungi incertae sedis</taxon>
        <taxon>Mucoromycota</taxon>
        <taxon>Glomeromycotina</taxon>
        <taxon>Glomeromycetes</taxon>
        <taxon>Glomerales</taxon>
        <taxon>Glomeraceae</taxon>
        <taxon>Funneliformis</taxon>
    </lineage>
</organism>
<name>A0A9N9F4R6_FUNMO</name>
<accession>A0A9N9F4R6</accession>
<dbReference type="Proteomes" id="UP000789375">
    <property type="component" value="Unassembled WGS sequence"/>
</dbReference>
<sequence length="107" mass="12975">MEGRIFNGPQGPIKFKESLQYDLIHKVREEPNPTEEQVEPVRQILEFNPTENENHRQQNLEKFLKDKRTKYLLKRIKNLEESFENEQIPLQLENKFNTLKRKQKNLN</sequence>
<comment type="caution">
    <text evidence="1">The sequence shown here is derived from an EMBL/GenBank/DDBJ whole genome shotgun (WGS) entry which is preliminary data.</text>
</comment>
<proteinExistence type="predicted"/>
<keyword evidence="2" id="KW-1185">Reference proteome</keyword>
<dbReference type="AlphaFoldDB" id="A0A9N9F4R6"/>
<protein>
    <submittedName>
        <fullName evidence="1">5730_t:CDS:1</fullName>
    </submittedName>
</protein>
<gene>
    <name evidence="1" type="ORF">FMOSSE_LOCUS4430</name>
</gene>
<evidence type="ECO:0000313" key="2">
    <source>
        <dbReference type="Proteomes" id="UP000789375"/>
    </source>
</evidence>